<dbReference type="Pfam" id="PF05036">
    <property type="entry name" value="SPOR"/>
    <property type="match status" value="1"/>
</dbReference>
<gene>
    <name evidence="3" type="ORF">Q604_UNBC18343G0021</name>
</gene>
<dbReference type="PROSITE" id="PS51724">
    <property type="entry name" value="SPOR"/>
    <property type="match status" value="1"/>
</dbReference>
<dbReference type="AlphaFoldDB" id="W1WT32"/>
<protein>
    <submittedName>
        <fullName evidence="3">Protein damX</fullName>
    </submittedName>
</protein>
<reference evidence="3" key="1">
    <citation type="submission" date="2013-12" db="EMBL/GenBank/DDBJ databases">
        <title>A Varibaculum cambriense genome reconstructed from a premature infant gut community with otherwise low bacterial novelty that shifts toward anaerobic metabolism during the third week of life.</title>
        <authorList>
            <person name="Brown C.T."/>
            <person name="Sharon I."/>
            <person name="Thomas B.C."/>
            <person name="Castelle C.J."/>
            <person name="Morowitz M.J."/>
            <person name="Banfield J.F."/>
        </authorList>
    </citation>
    <scope>NUCLEOTIDE SEQUENCE</scope>
</reference>
<feature type="domain" description="SPOR" evidence="2">
    <location>
        <begin position="55"/>
        <end position="132"/>
    </location>
</feature>
<dbReference type="GO" id="GO:0042834">
    <property type="term" value="F:peptidoglycan binding"/>
    <property type="evidence" value="ECO:0007669"/>
    <property type="project" value="InterPro"/>
</dbReference>
<proteinExistence type="predicted"/>
<comment type="caution">
    <text evidence="3">The sequence shown here is derived from an EMBL/GenBank/DDBJ whole genome shotgun (WGS) entry which is preliminary data.</text>
</comment>
<dbReference type="InterPro" id="IPR007730">
    <property type="entry name" value="SPOR-like_dom"/>
</dbReference>
<evidence type="ECO:0000259" key="2">
    <source>
        <dbReference type="PROSITE" id="PS51724"/>
    </source>
</evidence>
<feature type="compositionally biased region" description="Low complexity" evidence="1">
    <location>
        <begin position="1"/>
        <end position="48"/>
    </location>
</feature>
<accession>W1WT32</accession>
<dbReference type="EMBL" id="AZMM01018343">
    <property type="protein sequence ID" value="ETJ21283.1"/>
    <property type="molecule type" value="Genomic_DNA"/>
</dbReference>
<organism evidence="3">
    <name type="scientific">human gut metagenome</name>
    <dbReference type="NCBI Taxonomy" id="408170"/>
    <lineage>
        <taxon>unclassified sequences</taxon>
        <taxon>metagenomes</taxon>
        <taxon>organismal metagenomes</taxon>
    </lineage>
</organism>
<dbReference type="Gene3D" id="3.30.70.1070">
    <property type="entry name" value="Sporulation related repeat"/>
    <property type="match status" value="1"/>
</dbReference>
<feature type="region of interest" description="Disordered" evidence="1">
    <location>
        <begin position="1"/>
        <end position="57"/>
    </location>
</feature>
<evidence type="ECO:0000256" key="1">
    <source>
        <dbReference type="SAM" id="MobiDB-lite"/>
    </source>
</evidence>
<dbReference type="SUPFAM" id="SSF110997">
    <property type="entry name" value="Sporulation related repeat"/>
    <property type="match status" value="1"/>
</dbReference>
<dbReference type="NCBIfam" id="NF008153">
    <property type="entry name" value="PRK10905.1"/>
    <property type="match status" value="1"/>
</dbReference>
<dbReference type="InterPro" id="IPR036680">
    <property type="entry name" value="SPOR-like_sf"/>
</dbReference>
<sequence>PAAPVASAKAPAATSTPAPKETATTAPVQTASPAQTTATPAAGGKTAGNVGSLKSAPSSHYTLQLSSSSNYDNLNGWAKKENLKNYVVYETTRNGQPWYVLVSGVYASKEEAKKAVSTLPADVQAKNPWAKPLRQVQADLK</sequence>
<evidence type="ECO:0000313" key="3">
    <source>
        <dbReference type="EMBL" id="ETJ21283.1"/>
    </source>
</evidence>
<feature type="non-terminal residue" evidence="3">
    <location>
        <position position="1"/>
    </location>
</feature>
<dbReference type="FunFam" id="3.30.70.1070:FF:000004">
    <property type="entry name" value="Cell division protein DamX"/>
    <property type="match status" value="1"/>
</dbReference>
<name>W1WT32_9ZZZZ</name>